<dbReference type="Pfam" id="PF00330">
    <property type="entry name" value="Aconitase"/>
    <property type="match status" value="1"/>
</dbReference>
<dbReference type="KEGG" id="scia:HUG15_21030"/>
<evidence type="ECO:0000256" key="7">
    <source>
        <dbReference type="ARBA" id="ARBA00023501"/>
    </source>
</evidence>
<dbReference type="PRINTS" id="PR00415">
    <property type="entry name" value="ACONITASE"/>
</dbReference>
<dbReference type="InterPro" id="IPR036008">
    <property type="entry name" value="Aconitase_4Fe-4S_dom"/>
</dbReference>
<dbReference type="GO" id="GO:0009098">
    <property type="term" value="P:L-leucine biosynthetic process"/>
    <property type="evidence" value="ECO:0007669"/>
    <property type="project" value="InterPro"/>
</dbReference>
<evidence type="ECO:0000313" key="10">
    <source>
        <dbReference type="Proteomes" id="UP000595823"/>
    </source>
</evidence>
<dbReference type="GO" id="GO:0003861">
    <property type="term" value="F:3-isopropylmalate dehydratase activity"/>
    <property type="evidence" value="ECO:0007669"/>
    <property type="project" value="InterPro"/>
</dbReference>
<evidence type="ECO:0000256" key="5">
    <source>
        <dbReference type="ARBA" id="ARBA00023014"/>
    </source>
</evidence>
<reference evidence="9 10" key="1">
    <citation type="submission" date="2020-06" db="EMBL/GenBank/DDBJ databases">
        <title>Genomic analysis of Salicibibacter sp. NKC5-3.</title>
        <authorList>
            <person name="Oh Y.J."/>
        </authorList>
    </citation>
    <scope>NUCLEOTIDE SEQUENCE [LARGE SCALE GENOMIC DNA]</scope>
    <source>
        <strain evidence="9 10">NKC5-3</strain>
    </source>
</reference>
<keyword evidence="2" id="KW-0004">4Fe-4S</keyword>
<dbReference type="InterPro" id="IPR011826">
    <property type="entry name" value="HAcnase/IPMdehydase_lsu_prok"/>
</dbReference>
<dbReference type="NCBIfam" id="NF001614">
    <property type="entry name" value="PRK00402.1"/>
    <property type="match status" value="1"/>
</dbReference>
<dbReference type="SUPFAM" id="SSF53732">
    <property type="entry name" value="Aconitase iron-sulfur domain"/>
    <property type="match status" value="1"/>
</dbReference>
<keyword evidence="4" id="KW-0408">Iron</keyword>
<dbReference type="PANTHER" id="PTHR43822:SF2">
    <property type="entry name" value="HOMOACONITASE, MITOCHONDRIAL"/>
    <property type="match status" value="1"/>
</dbReference>
<name>A0A7T6Z6K4_9BACI</name>
<dbReference type="EC" id="4.2.1.3" evidence="1"/>
<keyword evidence="3" id="KW-0479">Metal-binding</keyword>
<accession>A0A7T6Z6K4</accession>
<comment type="catalytic activity">
    <reaction evidence="7">
        <text>citrate = D-threo-isocitrate</text>
        <dbReference type="Rhea" id="RHEA:10336"/>
        <dbReference type="ChEBI" id="CHEBI:15562"/>
        <dbReference type="ChEBI" id="CHEBI:16947"/>
        <dbReference type="EC" id="4.2.1.3"/>
    </reaction>
</comment>
<dbReference type="Proteomes" id="UP000595823">
    <property type="component" value="Chromosome"/>
</dbReference>
<dbReference type="GO" id="GO:0003994">
    <property type="term" value="F:aconitate hydratase activity"/>
    <property type="evidence" value="ECO:0007669"/>
    <property type="project" value="UniProtKB-EC"/>
</dbReference>
<dbReference type="InterPro" id="IPR015931">
    <property type="entry name" value="Acnase/IPM_dHydase_lsu_aba_1/3"/>
</dbReference>
<proteinExistence type="predicted"/>
<feature type="domain" description="Aconitase/3-isopropylmalate dehydratase large subunit alpha/beta/alpha" evidence="8">
    <location>
        <begin position="77"/>
        <end position="408"/>
    </location>
</feature>
<evidence type="ECO:0000256" key="1">
    <source>
        <dbReference type="ARBA" id="ARBA00012926"/>
    </source>
</evidence>
<keyword evidence="10" id="KW-1185">Reference proteome</keyword>
<evidence type="ECO:0000259" key="8">
    <source>
        <dbReference type="Pfam" id="PF00330"/>
    </source>
</evidence>
<gene>
    <name evidence="9" type="ORF">HUG15_21030</name>
</gene>
<dbReference type="RefSeq" id="WP_200125515.1">
    <property type="nucleotide sequence ID" value="NZ_CP054705.1"/>
</dbReference>
<evidence type="ECO:0000256" key="4">
    <source>
        <dbReference type="ARBA" id="ARBA00023004"/>
    </source>
</evidence>
<protein>
    <recommendedName>
        <fullName evidence="1">aconitate hydratase</fullName>
        <ecNumber evidence="1">4.2.1.3</ecNumber>
    </recommendedName>
</protein>
<dbReference type="InterPro" id="IPR006251">
    <property type="entry name" value="Homoacnase/IPMdehydase_lsu"/>
</dbReference>
<dbReference type="InterPro" id="IPR050067">
    <property type="entry name" value="IPM_dehydratase_rel_enz"/>
</dbReference>
<dbReference type="NCBIfam" id="TIGR02086">
    <property type="entry name" value="IPMI_arch"/>
    <property type="match status" value="1"/>
</dbReference>
<dbReference type="GO" id="GO:0046872">
    <property type="term" value="F:metal ion binding"/>
    <property type="evidence" value="ECO:0007669"/>
    <property type="project" value="UniProtKB-KW"/>
</dbReference>
<organism evidence="9 10">
    <name type="scientific">Salicibibacter cibarius</name>
    <dbReference type="NCBI Taxonomy" id="2743000"/>
    <lineage>
        <taxon>Bacteria</taxon>
        <taxon>Bacillati</taxon>
        <taxon>Bacillota</taxon>
        <taxon>Bacilli</taxon>
        <taxon>Bacillales</taxon>
        <taxon>Bacillaceae</taxon>
        <taxon>Salicibibacter</taxon>
    </lineage>
</organism>
<dbReference type="EMBL" id="CP054705">
    <property type="protein sequence ID" value="QQK77815.1"/>
    <property type="molecule type" value="Genomic_DNA"/>
</dbReference>
<evidence type="ECO:0000256" key="3">
    <source>
        <dbReference type="ARBA" id="ARBA00022723"/>
    </source>
</evidence>
<dbReference type="InterPro" id="IPR001030">
    <property type="entry name" value="Acoase/IPM_deHydtase_lsu_aba"/>
</dbReference>
<dbReference type="AlphaFoldDB" id="A0A7T6Z6K4"/>
<keyword evidence="6 9" id="KW-0456">Lyase</keyword>
<dbReference type="GO" id="GO:0051539">
    <property type="term" value="F:4 iron, 4 sulfur cluster binding"/>
    <property type="evidence" value="ECO:0007669"/>
    <property type="project" value="UniProtKB-KW"/>
</dbReference>
<evidence type="ECO:0000256" key="2">
    <source>
        <dbReference type="ARBA" id="ARBA00022485"/>
    </source>
</evidence>
<dbReference type="PANTHER" id="PTHR43822">
    <property type="entry name" value="HOMOACONITASE, MITOCHONDRIAL-RELATED"/>
    <property type="match status" value="1"/>
</dbReference>
<evidence type="ECO:0000313" key="9">
    <source>
        <dbReference type="EMBL" id="QQK77815.1"/>
    </source>
</evidence>
<sequence length="421" mass="45614">MGMTMVEKILAKGSKNEKVVPGEIVTVEVDTSVLLDLSFSDKGRRSIPEKVFDPDKIAVVLDHAIPAPNVHTADGLQNARKFVEKFGIEKYYGEGRHGISHQLMAELGFTLPGTILACSDSHTCASGAFNCAARGVGSQEMLYVICKGETWFKVCPTIKYVLDGELPEGVYPRDIIHYIAGEYGDHVGHNVEFVGSAVEKMDMAGRQTIATISAELSAEFAMFEADDKTAEYLKERTDENFEPVFADSDADYADIRTIDVSKLEPMIVMPHFVPNNVKPISDVNEEITIDQGFIGSCANARIEDFRSAAEILKGQKVHPNVRLIITPSSSEVMKQASREGLLEIFMEAGAVTTNSTCGACYGGHMGVIGKGERCLTSSTRNFKGRMGSPDSEVYMGSPATVAASAIAGSIHDPRKSLSLQV</sequence>
<keyword evidence="5" id="KW-0411">Iron-sulfur</keyword>
<evidence type="ECO:0000256" key="6">
    <source>
        <dbReference type="ARBA" id="ARBA00023239"/>
    </source>
</evidence>
<dbReference type="Gene3D" id="3.30.499.10">
    <property type="entry name" value="Aconitase, domain 3"/>
    <property type="match status" value="2"/>
</dbReference>
<dbReference type="NCBIfam" id="TIGR01343">
    <property type="entry name" value="hacA_fam"/>
    <property type="match status" value="1"/>
</dbReference>